<organism evidence="2 3">
    <name type="scientific">Talaromyces atroroseus</name>
    <dbReference type="NCBI Taxonomy" id="1441469"/>
    <lineage>
        <taxon>Eukaryota</taxon>
        <taxon>Fungi</taxon>
        <taxon>Dikarya</taxon>
        <taxon>Ascomycota</taxon>
        <taxon>Pezizomycotina</taxon>
        <taxon>Eurotiomycetes</taxon>
        <taxon>Eurotiomycetidae</taxon>
        <taxon>Eurotiales</taxon>
        <taxon>Trichocomaceae</taxon>
        <taxon>Talaromyces</taxon>
        <taxon>Talaromyces sect. Trachyspermi</taxon>
    </lineage>
</organism>
<keyword evidence="1" id="KW-0560">Oxidoreductase</keyword>
<reference evidence="2 3" key="1">
    <citation type="submission" date="2015-06" db="EMBL/GenBank/DDBJ databases">
        <title>Talaromyces atroroseus IBT 11181 draft genome.</title>
        <authorList>
            <person name="Rasmussen K.B."/>
            <person name="Rasmussen S."/>
            <person name="Petersen B."/>
            <person name="Sicheritz-Ponten T."/>
            <person name="Mortensen U.H."/>
            <person name="Thrane U."/>
        </authorList>
    </citation>
    <scope>NUCLEOTIDE SEQUENCE [LARGE SCALE GENOMIC DNA]</scope>
    <source>
        <strain evidence="2 3">IBT 11181</strain>
    </source>
</reference>
<evidence type="ECO:0000313" key="3">
    <source>
        <dbReference type="Proteomes" id="UP000214365"/>
    </source>
</evidence>
<gene>
    <name evidence="2" type="ORF">UA08_06320</name>
</gene>
<dbReference type="Proteomes" id="UP000214365">
    <property type="component" value="Unassembled WGS sequence"/>
</dbReference>
<proteinExistence type="predicted"/>
<dbReference type="EMBL" id="LFMY01000009">
    <property type="protein sequence ID" value="OKL58735.1"/>
    <property type="molecule type" value="Genomic_DNA"/>
</dbReference>
<dbReference type="Gene3D" id="3.40.50.720">
    <property type="entry name" value="NAD(P)-binding Rossmann-like Domain"/>
    <property type="match status" value="1"/>
</dbReference>
<evidence type="ECO:0000313" key="2">
    <source>
        <dbReference type="EMBL" id="OKL58735.1"/>
    </source>
</evidence>
<dbReference type="PANTHER" id="PTHR43157">
    <property type="entry name" value="PHOSPHATIDYLINOSITOL-GLYCAN BIOSYNTHESIS CLASS F PROTEIN-RELATED"/>
    <property type="match status" value="1"/>
</dbReference>
<evidence type="ECO:0000256" key="1">
    <source>
        <dbReference type="ARBA" id="ARBA00023002"/>
    </source>
</evidence>
<dbReference type="PANTHER" id="PTHR43157:SF35">
    <property type="entry name" value="DEHYDROGENASE_REDUCTASE FAMILY PROTEIN, PUTATIVE-RELATED"/>
    <property type="match status" value="1"/>
</dbReference>
<dbReference type="OrthoDB" id="542013at2759"/>
<dbReference type="InterPro" id="IPR002347">
    <property type="entry name" value="SDR_fam"/>
</dbReference>
<dbReference type="GeneID" id="31006076"/>
<name>A0A225AWC1_TALAT</name>
<dbReference type="SUPFAM" id="SSF51735">
    <property type="entry name" value="NAD(P)-binding Rossmann-fold domains"/>
    <property type="match status" value="1"/>
</dbReference>
<keyword evidence="3" id="KW-1185">Reference proteome</keyword>
<dbReference type="GO" id="GO:0016491">
    <property type="term" value="F:oxidoreductase activity"/>
    <property type="evidence" value="ECO:0007669"/>
    <property type="project" value="UniProtKB-KW"/>
</dbReference>
<dbReference type="InterPro" id="IPR036291">
    <property type="entry name" value="NAD(P)-bd_dom_sf"/>
</dbReference>
<comment type="caution">
    <text evidence="2">The sequence shown here is derived from an EMBL/GenBank/DDBJ whole genome shotgun (WGS) entry which is preliminary data.</text>
</comment>
<sequence>MPLKFQPPIPPVPSGTSLHGKTALITGGNSGIGLETARQMLTLGASRVIITARDASKGEQAVRSLRQDLGITQSNPDAKIEVFALDVDDYKSGMDFCDQVKKEVPRLDILVCNAGVFLMKYERSSSGHERVMQVNCYTHFLIILELLPLLQTTAATNGQPSRITFNGSSTQYQSSISAKSIPSSGNLIKYFDDAKTYSGLRRYSDSKLVVNAFVHYISTIVPPSEVIINNVCPGLVAATSLDKDIAWWLKPIMTVFRALAARTVEEGSRCLIHASCIWGPESHGKFMHNNKVDPGAPFLQEDSGVDFTKRLGADLLSDFKSVDPLLEKKFAT</sequence>
<dbReference type="RefSeq" id="XP_020118856.1">
    <property type="nucleotide sequence ID" value="XM_020268630.1"/>
</dbReference>
<dbReference type="STRING" id="1441469.A0A225AWC1"/>
<protein>
    <submittedName>
        <fullName evidence="2">Uncharacterized protein</fullName>
    </submittedName>
</protein>
<dbReference type="PRINTS" id="PR00081">
    <property type="entry name" value="GDHRDH"/>
</dbReference>
<dbReference type="Pfam" id="PF00106">
    <property type="entry name" value="adh_short"/>
    <property type="match status" value="1"/>
</dbReference>
<accession>A0A225AWC1</accession>
<dbReference type="AlphaFoldDB" id="A0A225AWC1"/>